<keyword evidence="3" id="KW-0443">Lipid metabolism</keyword>
<sequence length="627" mass="71487">MWIITLVLKRIISIIMSLLDVLFDVMIFWSRRIYTSLSSKTKSSKLKYKLAHANNYEEWEKYALKLDRLLANDIWRQRASSGDYDYRLISNRLNFLLEAKDHGDALTISNGLRSGLLRNLGSMANKRLYTRSYLGTKHLIEDYVSEVINCLKYLQQYNVPTSSLKNLSINLTETSSSHMKMKNYIATQQKFLNFFHDTRQSFGRTALVLQGGSIFGLCHLGVIKTLFFKGLLPRIFTCINKGAIIGSLICAFPDEDLIPLLDHLSENVAGFSNRLSEKLGEESWNNNNSTNTPTISTILKYIIEEKNPPEVVAFELYVKSTLMDLTFEEAYNRSDRVLNIVVHSEEKAFSSSSYSLSSSSPFSSSSSVLVLNYLTAPNTVIWSAIMASKSKSRGIKELQIKDADGNVTPYQIEDEEDEDELNGDDLDNQGKKSSSDKYNTTSFTSTISNDPSVPYTRITELFNVNHYIVSISRPYLAPLLAIDTRHRGYHGWRATAVRLINLEFQHRLRQLDYFKLLPHTFKRFFLDDNMPSGSSGFGSARGGGDYLSGGTTLNNEVIIVPEFPMGLVNDFKNVFREGDLKDKIDYWTLIGERSTWPMLSIIWARCAIEFMLDDIYSQARRRRSGFY</sequence>
<evidence type="ECO:0000256" key="2">
    <source>
        <dbReference type="ARBA" id="ARBA00022963"/>
    </source>
</evidence>
<dbReference type="STRING" id="857566.A0A1E3PT29"/>
<dbReference type="AlphaFoldDB" id="A0A1E3PT29"/>
<feature type="domain" description="PNPLA" evidence="7">
    <location>
        <begin position="207"/>
        <end position="417"/>
    </location>
</feature>
<name>A0A1E3PT29_9ASCO</name>
<dbReference type="InterPro" id="IPR016035">
    <property type="entry name" value="Acyl_Trfase/lysoPLipase"/>
</dbReference>
<dbReference type="SUPFAM" id="SSF52151">
    <property type="entry name" value="FabD/lysophospholipase-like"/>
    <property type="match status" value="1"/>
</dbReference>
<dbReference type="InterPro" id="IPR050301">
    <property type="entry name" value="NTE"/>
</dbReference>
<dbReference type="GO" id="GO:0004806">
    <property type="term" value="F:triacylglycerol lipase activity"/>
    <property type="evidence" value="ECO:0007669"/>
    <property type="project" value="InterPro"/>
</dbReference>
<keyword evidence="6" id="KW-0472">Membrane</keyword>
<feature type="region of interest" description="Disordered" evidence="5">
    <location>
        <begin position="406"/>
        <end position="443"/>
    </location>
</feature>
<comment type="caution">
    <text evidence="4">Lacks conserved residue(s) required for the propagation of feature annotation.</text>
</comment>
<feature type="compositionally biased region" description="Acidic residues" evidence="5">
    <location>
        <begin position="412"/>
        <end position="427"/>
    </location>
</feature>
<evidence type="ECO:0000256" key="4">
    <source>
        <dbReference type="PROSITE-ProRule" id="PRU01161"/>
    </source>
</evidence>
<evidence type="ECO:0000256" key="3">
    <source>
        <dbReference type="ARBA" id="ARBA00023098"/>
    </source>
</evidence>
<dbReference type="GO" id="GO:0006641">
    <property type="term" value="P:triglyceride metabolic process"/>
    <property type="evidence" value="ECO:0007669"/>
    <property type="project" value="UniProtKB-ARBA"/>
</dbReference>
<dbReference type="EMBL" id="KV454406">
    <property type="protein sequence ID" value="ODQ68595.1"/>
    <property type="molecule type" value="Genomic_DNA"/>
</dbReference>
<dbReference type="InterPro" id="IPR021771">
    <property type="entry name" value="Triacylglycerol_lipase_N"/>
</dbReference>
<accession>A0A1E3PT29</accession>
<evidence type="ECO:0000313" key="9">
    <source>
        <dbReference type="Proteomes" id="UP000095009"/>
    </source>
</evidence>
<dbReference type="InterPro" id="IPR002641">
    <property type="entry name" value="PNPLA_dom"/>
</dbReference>
<dbReference type="GO" id="GO:0016042">
    <property type="term" value="P:lipid catabolic process"/>
    <property type="evidence" value="ECO:0007669"/>
    <property type="project" value="UniProtKB-KW"/>
</dbReference>
<dbReference type="PANTHER" id="PTHR14226">
    <property type="entry name" value="NEUROPATHY TARGET ESTERASE/SWISS CHEESE D.MELANOGASTER"/>
    <property type="match status" value="1"/>
</dbReference>
<dbReference type="Proteomes" id="UP000095009">
    <property type="component" value="Unassembled WGS sequence"/>
</dbReference>
<evidence type="ECO:0000256" key="1">
    <source>
        <dbReference type="ARBA" id="ARBA00022801"/>
    </source>
</evidence>
<gene>
    <name evidence="8" type="ORF">NADFUDRAFT_31053</name>
</gene>
<protein>
    <recommendedName>
        <fullName evidence="7">PNPLA domain-containing protein</fullName>
    </recommendedName>
</protein>
<keyword evidence="9" id="KW-1185">Reference proteome</keyword>
<feature type="transmembrane region" description="Helical" evidence="6">
    <location>
        <begin position="12"/>
        <end position="30"/>
    </location>
</feature>
<keyword evidence="6" id="KW-1133">Transmembrane helix</keyword>
<evidence type="ECO:0000256" key="6">
    <source>
        <dbReference type="SAM" id="Phobius"/>
    </source>
</evidence>
<keyword evidence="2" id="KW-0442">Lipid degradation</keyword>
<keyword evidence="1" id="KW-0378">Hydrolase</keyword>
<dbReference type="OrthoDB" id="10049244at2759"/>
<dbReference type="PROSITE" id="PS51635">
    <property type="entry name" value="PNPLA"/>
    <property type="match status" value="1"/>
</dbReference>
<reference evidence="8 9" key="1">
    <citation type="journal article" date="2016" name="Proc. Natl. Acad. Sci. U.S.A.">
        <title>Comparative genomics of biotechnologically important yeasts.</title>
        <authorList>
            <person name="Riley R."/>
            <person name="Haridas S."/>
            <person name="Wolfe K.H."/>
            <person name="Lopes M.R."/>
            <person name="Hittinger C.T."/>
            <person name="Goeker M."/>
            <person name="Salamov A.A."/>
            <person name="Wisecaver J.H."/>
            <person name="Long T.M."/>
            <person name="Calvey C.H."/>
            <person name="Aerts A.L."/>
            <person name="Barry K.W."/>
            <person name="Choi C."/>
            <person name="Clum A."/>
            <person name="Coughlan A.Y."/>
            <person name="Deshpande S."/>
            <person name="Douglass A.P."/>
            <person name="Hanson S.J."/>
            <person name="Klenk H.-P."/>
            <person name="LaButti K.M."/>
            <person name="Lapidus A."/>
            <person name="Lindquist E.A."/>
            <person name="Lipzen A.M."/>
            <person name="Meier-Kolthoff J.P."/>
            <person name="Ohm R.A."/>
            <person name="Otillar R.P."/>
            <person name="Pangilinan J.L."/>
            <person name="Peng Y."/>
            <person name="Rokas A."/>
            <person name="Rosa C.A."/>
            <person name="Scheuner C."/>
            <person name="Sibirny A.A."/>
            <person name="Slot J.C."/>
            <person name="Stielow J.B."/>
            <person name="Sun H."/>
            <person name="Kurtzman C.P."/>
            <person name="Blackwell M."/>
            <person name="Grigoriev I.V."/>
            <person name="Jeffries T.W."/>
        </authorList>
    </citation>
    <scope>NUCLEOTIDE SEQUENCE [LARGE SCALE GENOMIC DNA]</scope>
    <source>
        <strain evidence="8 9">DSM 6958</strain>
    </source>
</reference>
<dbReference type="Pfam" id="PF11815">
    <property type="entry name" value="DUF3336"/>
    <property type="match status" value="1"/>
</dbReference>
<evidence type="ECO:0000259" key="7">
    <source>
        <dbReference type="PROSITE" id="PS51635"/>
    </source>
</evidence>
<evidence type="ECO:0000256" key="5">
    <source>
        <dbReference type="SAM" id="MobiDB-lite"/>
    </source>
</evidence>
<dbReference type="PANTHER" id="PTHR14226:SF44">
    <property type="entry name" value="TRIACYLGLYCEROL LIPASE 3"/>
    <property type="match status" value="1"/>
</dbReference>
<dbReference type="Gene3D" id="3.40.1090.10">
    <property type="entry name" value="Cytosolic phospholipase A2 catalytic domain"/>
    <property type="match status" value="1"/>
</dbReference>
<keyword evidence="6" id="KW-0812">Transmembrane</keyword>
<evidence type="ECO:0000313" key="8">
    <source>
        <dbReference type="EMBL" id="ODQ68595.1"/>
    </source>
</evidence>
<organism evidence="8 9">
    <name type="scientific">Nadsonia fulvescens var. elongata DSM 6958</name>
    <dbReference type="NCBI Taxonomy" id="857566"/>
    <lineage>
        <taxon>Eukaryota</taxon>
        <taxon>Fungi</taxon>
        <taxon>Dikarya</taxon>
        <taxon>Ascomycota</taxon>
        <taxon>Saccharomycotina</taxon>
        <taxon>Dipodascomycetes</taxon>
        <taxon>Dipodascales</taxon>
        <taxon>Dipodascales incertae sedis</taxon>
        <taxon>Nadsonia</taxon>
    </lineage>
</organism>
<proteinExistence type="predicted"/>